<dbReference type="SUPFAM" id="SSF52540">
    <property type="entry name" value="P-loop containing nucleoside triphosphate hydrolases"/>
    <property type="match status" value="1"/>
</dbReference>
<dbReference type="SUPFAM" id="SSF52172">
    <property type="entry name" value="CheY-like"/>
    <property type="match status" value="1"/>
</dbReference>
<dbReference type="Gene3D" id="1.10.10.60">
    <property type="entry name" value="Homeodomain-like"/>
    <property type="match status" value="1"/>
</dbReference>
<dbReference type="PROSITE" id="PS00676">
    <property type="entry name" value="SIGMA54_INTERACT_2"/>
    <property type="match status" value="1"/>
</dbReference>
<keyword evidence="6" id="KW-0597">Phosphoprotein</keyword>
<keyword evidence="4" id="KW-0238">DNA-binding</keyword>
<sequence length="491" mass="53482">MSPARKPHVVIVDDEPHLCELLAFRLEHHGYRVTTELTGAGGIAALSREPVDAMIVDLRLDDCDGLDVLSEVQKRSPDVPVVILTAHGTIEIAVEAMRRGAYGFLTKPFHDLDLLQKLAHAVESSSLRREVAGLRRIIGAQSDELRLLGTSDRIAAVREIISRVAPTDATVLLLGESGTGKELAARSLHALSQRRGKPFVAVNCSALPAELLESELFGYVRGAFTGATRDKEGLFASANGGTLLLDEIGDAPPAVQVKLLRVLQERRITRVGSLNEEEVDVRVVAATNRDLLTEVRDGRFREDLFYRLHVVPIVMPPLRERVEDLPLLCEVFLSRAAARHGLSEPKLTPEALRVLLAHPWPGNVRELANVMEGAVLLCRGERLQPQDLSTLLVPPARKLDGWSSGAEPEDAEAPAISDAAGEILSVAFGDPGSALPSLKEARDTFERAYLVEVLRRANGNVSAAAKLSGRNRTDFYDLLRKHGLSSASFKE</sequence>
<dbReference type="InterPro" id="IPR025944">
    <property type="entry name" value="Sigma_54_int_dom_CS"/>
</dbReference>
<dbReference type="Gene3D" id="1.10.8.60">
    <property type="match status" value="1"/>
</dbReference>
<evidence type="ECO:0000259" key="7">
    <source>
        <dbReference type="PROSITE" id="PS50045"/>
    </source>
</evidence>
<dbReference type="Pfam" id="PF25601">
    <property type="entry name" value="AAA_lid_14"/>
    <property type="match status" value="1"/>
</dbReference>
<dbReference type="PROSITE" id="PS50045">
    <property type="entry name" value="SIGMA54_INTERACT_4"/>
    <property type="match status" value="1"/>
</dbReference>
<evidence type="ECO:0000256" key="5">
    <source>
        <dbReference type="ARBA" id="ARBA00023163"/>
    </source>
</evidence>
<dbReference type="InterPro" id="IPR001789">
    <property type="entry name" value="Sig_transdc_resp-reg_receiver"/>
</dbReference>
<accession>A0A150PY75</accession>
<feature type="domain" description="Sigma-54 factor interaction" evidence="7">
    <location>
        <begin position="147"/>
        <end position="376"/>
    </location>
</feature>
<dbReference type="InterPro" id="IPR058031">
    <property type="entry name" value="AAA_lid_NorR"/>
</dbReference>
<keyword evidence="5" id="KW-0804">Transcription</keyword>
<dbReference type="GO" id="GO:0006355">
    <property type="term" value="P:regulation of DNA-templated transcription"/>
    <property type="evidence" value="ECO:0007669"/>
    <property type="project" value="InterPro"/>
</dbReference>
<name>A0A150PY75_SORCE</name>
<dbReference type="InterPro" id="IPR002197">
    <property type="entry name" value="HTH_Fis"/>
</dbReference>
<dbReference type="Pfam" id="PF02954">
    <property type="entry name" value="HTH_8"/>
    <property type="match status" value="1"/>
</dbReference>
<proteinExistence type="predicted"/>
<reference evidence="9 10" key="1">
    <citation type="submission" date="2014-02" db="EMBL/GenBank/DDBJ databases">
        <title>The small core and large imbalanced accessory genome model reveals a collaborative survival strategy of Sorangium cellulosum strains in nature.</title>
        <authorList>
            <person name="Han K."/>
            <person name="Peng R."/>
            <person name="Blom J."/>
            <person name="Li Y.-Z."/>
        </authorList>
    </citation>
    <scope>NUCLEOTIDE SEQUENCE [LARGE SCALE GENOMIC DNA]</scope>
    <source>
        <strain evidence="9 10">So0157-18</strain>
    </source>
</reference>
<dbReference type="Pfam" id="PF00158">
    <property type="entry name" value="Sigma54_activat"/>
    <property type="match status" value="1"/>
</dbReference>
<dbReference type="FunFam" id="3.40.50.300:FF:000006">
    <property type="entry name" value="DNA-binding transcriptional regulator NtrC"/>
    <property type="match status" value="1"/>
</dbReference>
<organism evidence="9 10">
    <name type="scientific">Sorangium cellulosum</name>
    <name type="common">Polyangium cellulosum</name>
    <dbReference type="NCBI Taxonomy" id="56"/>
    <lineage>
        <taxon>Bacteria</taxon>
        <taxon>Pseudomonadati</taxon>
        <taxon>Myxococcota</taxon>
        <taxon>Polyangia</taxon>
        <taxon>Polyangiales</taxon>
        <taxon>Polyangiaceae</taxon>
        <taxon>Sorangium</taxon>
    </lineage>
</organism>
<evidence type="ECO:0000313" key="10">
    <source>
        <dbReference type="Proteomes" id="UP000075604"/>
    </source>
</evidence>
<dbReference type="SMART" id="SM00382">
    <property type="entry name" value="AAA"/>
    <property type="match status" value="1"/>
</dbReference>
<dbReference type="EMBL" id="JELX01000875">
    <property type="protein sequence ID" value="KYF60707.1"/>
    <property type="molecule type" value="Genomic_DNA"/>
</dbReference>
<dbReference type="AlphaFoldDB" id="A0A150PY75"/>
<dbReference type="Gene3D" id="3.40.50.2300">
    <property type="match status" value="1"/>
</dbReference>
<dbReference type="PANTHER" id="PTHR32071:SF117">
    <property type="entry name" value="PTS-DEPENDENT DIHYDROXYACETONE KINASE OPERON REGULATORY PROTEIN-RELATED"/>
    <property type="match status" value="1"/>
</dbReference>
<dbReference type="PANTHER" id="PTHR32071">
    <property type="entry name" value="TRANSCRIPTIONAL REGULATORY PROTEIN"/>
    <property type="match status" value="1"/>
</dbReference>
<dbReference type="InterPro" id="IPR025943">
    <property type="entry name" value="Sigma_54_int_dom_ATP-bd_2"/>
</dbReference>
<dbReference type="GO" id="GO:0000160">
    <property type="term" value="P:phosphorelay signal transduction system"/>
    <property type="evidence" value="ECO:0007669"/>
    <property type="project" value="InterPro"/>
</dbReference>
<comment type="caution">
    <text evidence="9">The sequence shown here is derived from an EMBL/GenBank/DDBJ whole genome shotgun (WGS) entry which is preliminary data.</text>
</comment>
<dbReference type="CDD" id="cd00009">
    <property type="entry name" value="AAA"/>
    <property type="match status" value="1"/>
</dbReference>
<dbReference type="Pfam" id="PF00072">
    <property type="entry name" value="Response_reg"/>
    <property type="match status" value="1"/>
</dbReference>
<dbReference type="Proteomes" id="UP000075604">
    <property type="component" value="Unassembled WGS sequence"/>
</dbReference>
<gene>
    <name evidence="9" type="ORF">BE04_43480</name>
</gene>
<keyword evidence="2" id="KW-0067">ATP-binding</keyword>
<feature type="domain" description="Response regulatory" evidence="8">
    <location>
        <begin position="8"/>
        <end position="122"/>
    </location>
</feature>
<keyword evidence="3" id="KW-0805">Transcription regulation</keyword>
<dbReference type="GO" id="GO:0005524">
    <property type="term" value="F:ATP binding"/>
    <property type="evidence" value="ECO:0007669"/>
    <property type="project" value="UniProtKB-KW"/>
</dbReference>
<dbReference type="GO" id="GO:0043565">
    <property type="term" value="F:sequence-specific DNA binding"/>
    <property type="evidence" value="ECO:0007669"/>
    <property type="project" value="InterPro"/>
</dbReference>
<dbReference type="SUPFAM" id="SSF46689">
    <property type="entry name" value="Homeodomain-like"/>
    <property type="match status" value="1"/>
</dbReference>
<evidence type="ECO:0000256" key="4">
    <source>
        <dbReference type="ARBA" id="ARBA00023125"/>
    </source>
</evidence>
<dbReference type="PROSITE" id="PS50110">
    <property type="entry name" value="RESPONSE_REGULATORY"/>
    <property type="match status" value="1"/>
</dbReference>
<evidence type="ECO:0000256" key="2">
    <source>
        <dbReference type="ARBA" id="ARBA00022840"/>
    </source>
</evidence>
<protein>
    <submittedName>
        <fullName evidence="9">Two-component system response regulator</fullName>
    </submittedName>
</protein>
<feature type="modified residue" description="4-aspartylphosphate" evidence="6">
    <location>
        <position position="57"/>
    </location>
</feature>
<evidence type="ECO:0000313" key="9">
    <source>
        <dbReference type="EMBL" id="KYF60707.1"/>
    </source>
</evidence>
<dbReference type="SMART" id="SM00448">
    <property type="entry name" value="REC"/>
    <property type="match status" value="1"/>
</dbReference>
<evidence type="ECO:0000256" key="3">
    <source>
        <dbReference type="ARBA" id="ARBA00023015"/>
    </source>
</evidence>
<keyword evidence="1" id="KW-0547">Nucleotide-binding</keyword>
<evidence type="ECO:0000256" key="1">
    <source>
        <dbReference type="ARBA" id="ARBA00022741"/>
    </source>
</evidence>
<dbReference type="PROSITE" id="PS00688">
    <property type="entry name" value="SIGMA54_INTERACT_3"/>
    <property type="match status" value="1"/>
</dbReference>
<dbReference type="InterPro" id="IPR003593">
    <property type="entry name" value="AAA+_ATPase"/>
</dbReference>
<dbReference type="InterPro" id="IPR002078">
    <property type="entry name" value="Sigma_54_int"/>
</dbReference>
<evidence type="ECO:0000259" key="8">
    <source>
        <dbReference type="PROSITE" id="PS50110"/>
    </source>
</evidence>
<dbReference type="InterPro" id="IPR027417">
    <property type="entry name" value="P-loop_NTPase"/>
</dbReference>
<dbReference type="InterPro" id="IPR011006">
    <property type="entry name" value="CheY-like_superfamily"/>
</dbReference>
<dbReference type="InterPro" id="IPR009057">
    <property type="entry name" value="Homeodomain-like_sf"/>
</dbReference>
<dbReference type="Gene3D" id="3.40.50.300">
    <property type="entry name" value="P-loop containing nucleotide triphosphate hydrolases"/>
    <property type="match status" value="1"/>
</dbReference>
<evidence type="ECO:0000256" key="6">
    <source>
        <dbReference type="PROSITE-ProRule" id="PRU00169"/>
    </source>
</evidence>